<comment type="caution">
    <text evidence="6">The sequence shown here is derived from an EMBL/GenBank/DDBJ whole genome shotgun (WGS) entry which is preliminary data.</text>
</comment>
<dbReference type="SUPFAM" id="SSF53041">
    <property type="entry name" value="Resolvase-like"/>
    <property type="match status" value="1"/>
</dbReference>
<keyword evidence="1" id="KW-0229">DNA integration</keyword>
<evidence type="ECO:0000313" key="6">
    <source>
        <dbReference type="EMBL" id="HAH2390021.1"/>
    </source>
</evidence>
<dbReference type="EMBL" id="DABATA010000082">
    <property type="protein sequence ID" value="HAH2390021.1"/>
    <property type="molecule type" value="Genomic_DNA"/>
</dbReference>
<reference evidence="6" key="1">
    <citation type="journal article" date="2018" name="Genome Biol.">
        <title>SKESA: strategic k-mer extension for scrupulous assemblies.</title>
        <authorList>
            <person name="Souvorov A."/>
            <person name="Agarwala R."/>
            <person name="Lipman D.J."/>
        </authorList>
    </citation>
    <scope>NUCLEOTIDE SEQUENCE</scope>
    <source>
        <strain evidence="6">EC00692</strain>
    </source>
</reference>
<dbReference type="GO" id="GO:0003677">
    <property type="term" value="F:DNA binding"/>
    <property type="evidence" value="ECO:0007669"/>
    <property type="project" value="UniProtKB-KW"/>
</dbReference>
<dbReference type="PROSITE" id="PS51736">
    <property type="entry name" value="RECOMBINASES_3"/>
    <property type="match status" value="1"/>
</dbReference>
<dbReference type="AlphaFoldDB" id="A0A776QVT8"/>
<dbReference type="InterPro" id="IPR006118">
    <property type="entry name" value="Recombinase_CS"/>
</dbReference>
<feature type="non-terminal residue" evidence="6">
    <location>
        <position position="23"/>
    </location>
</feature>
<evidence type="ECO:0000256" key="4">
    <source>
        <dbReference type="PROSITE-ProRule" id="PRU10137"/>
    </source>
</evidence>
<organism evidence="6">
    <name type="scientific">Escherichia coli</name>
    <dbReference type="NCBI Taxonomy" id="562"/>
    <lineage>
        <taxon>Bacteria</taxon>
        <taxon>Pseudomonadati</taxon>
        <taxon>Pseudomonadota</taxon>
        <taxon>Gammaproteobacteria</taxon>
        <taxon>Enterobacterales</taxon>
        <taxon>Enterobacteriaceae</taxon>
        <taxon>Escherichia</taxon>
    </lineage>
</organism>
<proteinExistence type="predicted"/>
<dbReference type="GO" id="GO:0000150">
    <property type="term" value="F:DNA strand exchange activity"/>
    <property type="evidence" value="ECO:0007669"/>
    <property type="project" value="InterPro"/>
</dbReference>
<evidence type="ECO:0000256" key="3">
    <source>
        <dbReference type="ARBA" id="ARBA00023172"/>
    </source>
</evidence>
<name>A0A776QVT8_ECOLX</name>
<dbReference type="GO" id="GO:0015074">
    <property type="term" value="P:DNA integration"/>
    <property type="evidence" value="ECO:0007669"/>
    <property type="project" value="UniProtKB-KW"/>
</dbReference>
<dbReference type="InterPro" id="IPR006119">
    <property type="entry name" value="Resolv_N"/>
</dbReference>
<reference evidence="6" key="2">
    <citation type="submission" date="2019-11" db="EMBL/GenBank/DDBJ databases">
        <authorList>
            <consortium name="NCBI Pathogen Detection Project"/>
        </authorList>
    </citation>
    <scope>NUCLEOTIDE SEQUENCE</scope>
    <source>
        <strain evidence="6">EC00692</strain>
    </source>
</reference>
<dbReference type="PROSITE" id="PS00397">
    <property type="entry name" value="RECOMBINASES_1"/>
    <property type="match status" value="1"/>
</dbReference>
<keyword evidence="3" id="KW-0233">DNA recombination</keyword>
<feature type="domain" description="Resolvase/invertase-type recombinase catalytic" evidence="5">
    <location>
        <begin position="4"/>
        <end position="23"/>
    </location>
</feature>
<protein>
    <submittedName>
        <fullName evidence="6">DNA resolvase</fullName>
    </submittedName>
</protein>
<dbReference type="InterPro" id="IPR036162">
    <property type="entry name" value="Resolvase-like_N_sf"/>
</dbReference>
<feature type="active site" description="O-(5'-phospho-DNA)-serine intermediate" evidence="4">
    <location>
        <position position="12"/>
    </location>
</feature>
<gene>
    <name evidence="6" type="ORF">GIK15_24360</name>
</gene>
<evidence type="ECO:0000256" key="1">
    <source>
        <dbReference type="ARBA" id="ARBA00022908"/>
    </source>
</evidence>
<accession>A0A776QVT8</accession>
<evidence type="ECO:0000256" key="2">
    <source>
        <dbReference type="ARBA" id="ARBA00023125"/>
    </source>
</evidence>
<evidence type="ECO:0000259" key="5">
    <source>
        <dbReference type="PROSITE" id="PS51736"/>
    </source>
</evidence>
<keyword evidence="2" id="KW-0238">DNA-binding</keyword>
<sequence length="23" mass="2659">MGHRAAIYCRVSTADQSCERQEF</sequence>